<dbReference type="Gene3D" id="3.30.1330.60">
    <property type="entry name" value="OmpA-like domain"/>
    <property type="match status" value="1"/>
</dbReference>
<dbReference type="CDD" id="cd07185">
    <property type="entry name" value="OmpA_C-like"/>
    <property type="match status" value="1"/>
</dbReference>
<dbReference type="PANTHER" id="PTHR30329">
    <property type="entry name" value="STATOR ELEMENT OF FLAGELLAR MOTOR COMPLEX"/>
    <property type="match status" value="1"/>
</dbReference>
<dbReference type="RefSeq" id="WP_114824295.1">
    <property type="nucleotide sequence ID" value="NZ_QQSY01000001.1"/>
</dbReference>
<keyword evidence="7" id="KW-1185">Reference proteome</keyword>
<dbReference type="PRINTS" id="PR01021">
    <property type="entry name" value="OMPADOMAIN"/>
</dbReference>
<reference evidence="6 7" key="1">
    <citation type="submission" date="2018-07" db="EMBL/GenBank/DDBJ databases">
        <title>Dyella solisilvae sp. nov., isolated from the pine and broad-leaved mixed forest soil.</title>
        <authorList>
            <person name="Gao Z."/>
            <person name="Qiu L."/>
        </authorList>
    </citation>
    <scope>NUCLEOTIDE SEQUENCE [LARGE SCALE GENOMIC DNA]</scope>
    <source>
        <strain evidence="6 7">DHG54</strain>
    </source>
</reference>
<dbReference type="EMBL" id="QQSY01000001">
    <property type="protein sequence ID" value="RDJ00571.1"/>
    <property type="molecule type" value="Genomic_DNA"/>
</dbReference>
<dbReference type="InterPro" id="IPR006665">
    <property type="entry name" value="OmpA-like"/>
</dbReference>
<feature type="domain" description="OmpA-like" evidence="5">
    <location>
        <begin position="70"/>
        <end position="191"/>
    </location>
</feature>
<protein>
    <submittedName>
        <fullName evidence="6">OmpA family protein</fullName>
    </submittedName>
</protein>
<evidence type="ECO:0000256" key="2">
    <source>
        <dbReference type="ARBA" id="ARBA00023136"/>
    </source>
</evidence>
<dbReference type="Proteomes" id="UP000254711">
    <property type="component" value="Unassembled WGS sequence"/>
</dbReference>
<gene>
    <name evidence="6" type="ORF">DVT68_07230</name>
</gene>
<dbReference type="PROSITE" id="PS51123">
    <property type="entry name" value="OMPA_2"/>
    <property type="match status" value="1"/>
</dbReference>
<evidence type="ECO:0000313" key="7">
    <source>
        <dbReference type="Proteomes" id="UP000254711"/>
    </source>
</evidence>
<comment type="caution">
    <text evidence="6">The sequence shown here is derived from an EMBL/GenBank/DDBJ whole genome shotgun (WGS) entry which is preliminary data.</text>
</comment>
<dbReference type="InterPro" id="IPR006664">
    <property type="entry name" value="OMP_bac"/>
</dbReference>
<dbReference type="InterPro" id="IPR050330">
    <property type="entry name" value="Bact_OuterMem_StrucFunc"/>
</dbReference>
<organism evidence="6 7">
    <name type="scientific">Dyella solisilvae</name>
    <dbReference type="NCBI Taxonomy" id="1920168"/>
    <lineage>
        <taxon>Bacteria</taxon>
        <taxon>Pseudomonadati</taxon>
        <taxon>Pseudomonadota</taxon>
        <taxon>Gammaproteobacteria</taxon>
        <taxon>Lysobacterales</taxon>
        <taxon>Rhodanobacteraceae</taxon>
        <taxon>Dyella</taxon>
    </lineage>
</organism>
<keyword evidence="2 4" id="KW-0472">Membrane</keyword>
<dbReference type="SUPFAM" id="SSF103088">
    <property type="entry name" value="OmpA-like"/>
    <property type="match status" value="1"/>
</dbReference>
<dbReference type="InterPro" id="IPR036737">
    <property type="entry name" value="OmpA-like_sf"/>
</dbReference>
<dbReference type="PANTHER" id="PTHR30329:SF21">
    <property type="entry name" value="LIPOPROTEIN YIAD-RELATED"/>
    <property type="match status" value="1"/>
</dbReference>
<dbReference type="PROSITE" id="PS51257">
    <property type="entry name" value="PROKAR_LIPOPROTEIN"/>
    <property type="match status" value="1"/>
</dbReference>
<evidence type="ECO:0000259" key="5">
    <source>
        <dbReference type="PROSITE" id="PS51123"/>
    </source>
</evidence>
<evidence type="ECO:0000256" key="4">
    <source>
        <dbReference type="PROSITE-ProRule" id="PRU00473"/>
    </source>
</evidence>
<dbReference type="Pfam" id="PF00691">
    <property type="entry name" value="OmpA"/>
    <property type="match status" value="1"/>
</dbReference>
<evidence type="ECO:0000313" key="6">
    <source>
        <dbReference type="EMBL" id="RDJ00571.1"/>
    </source>
</evidence>
<name>A0A370KEN5_9GAMM</name>
<proteinExistence type="predicted"/>
<accession>A0A370KEN5</accession>
<evidence type="ECO:0000256" key="3">
    <source>
        <dbReference type="ARBA" id="ARBA00023237"/>
    </source>
</evidence>
<keyword evidence="3" id="KW-0998">Cell outer membrane</keyword>
<comment type="subcellular location">
    <subcellularLocation>
        <location evidence="1">Cell outer membrane</location>
    </subcellularLocation>
</comment>
<evidence type="ECO:0000256" key="1">
    <source>
        <dbReference type="ARBA" id="ARBA00004442"/>
    </source>
</evidence>
<dbReference type="GO" id="GO:0009279">
    <property type="term" value="C:cell outer membrane"/>
    <property type="evidence" value="ECO:0007669"/>
    <property type="project" value="UniProtKB-SubCell"/>
</dbReference>
<sequence>MARKTTYVVRALAGAMVVALCGCSDFVKKTDFDSAISELRSNDQKQQQEIDAIRQEMQQKFAQYDAQITAMQGRISVNTIAHFDTDKSNIREDDKKKLDDFANIIKAHHTDAVITTEGFADPSGSAAHNKRLSQRRADAVRDYLVQTGGLPAGQVRAVGYGEVKNRQVVKGAHGDEGQPNRRVTIVTDFLGAGSMSSSSATGTTSG</sequence>
<dbReference type="AlphaFoldDB" id="A0A370KEN5"/>
<dbReference type="OrthoDB" id="1149075at2"/>